<dbReference type="NCBIfam" id="TIGR00197">
    <property type="entry name" value="yjeF_nterm"/>
    <property type="match status" value="1"/>
</dbReference>
<feature type="binding site" evidence="12">
    <location>
        <position position="207"/>
    </location>
    <ligand>
        <name>K(+)</name>
        <dbReference type="ChEBI" id="CHEBI:29103"/>
    </ligand>
</feature>
<dbReference type="GO" id="GO:0110051">
    <property type="term" value="P:metabolite repair"/>
    <property type="evidence" value="ECO:0007669"/>
    <property type="project" value="TreeGrafter"/>
</dbReference>
<dbReference type="InterPro" id="IPR036652">
    <property type="entry name" value="YjeF_N_dom_sf"/>
</dbReference>
<feature type="coiled-coil region" evidence="13">
    <location>
        <begin position="1147"/>
        <end position="1195"/>
    </location>
</feature>
<comment type="function">
    <text evidence="8">Bifunctional enzyme that catalyzes the epimerization of the S- and R-forms of NAD(P)HX and the dehydration of the S-form of NAD(P)HX at the expense of ADP, which is converted to AMP. This allows the repair of both epimers of NAD(P)HX, a damaged form of NAD(P)H that is a result of enzymatic or heat-dependent hydration.</text>
</comment>
<accession>A0A7J6MNA0</accession>
<dbReference type="Gene3D" id="3.40.50.10260">
    <property type="entry name" value="YjeF N-terminal domain"/>
    <property type="match status" value="1"/>
</dbReference>
<evidence type="ECO:0000256" key="2">
    <source>
        <dbReference type="ARBA" id="ARBA00009524"/>
    </source>
</evidence>
<dbReference type="EC" id="5.1.99.6" evidence="12"/>
<dbReference type="SUPFAM" id="SSF64153">
    <property type="entry name" value="YjeF N-terminal domain-like"/>
    <property type="match status" value="1"/>
</dbReference>
<feature type="compositionally biased region" description="Polar residues" evidence="14">
    <location>
        <begin position="1282"/>
        <end position="1293"/>
    </location>
</feature>
<comment type="catalytic activity">
    <reaction evidence="12">
        <text>(6R)-NADPHX = (6S)-NADPHX</text>
        <dbReference type="Rhea" id="RHEA:32227"/>
        <dbReference type="ChEBI" id="CHEBI:64076"/>
        <dbReference type="ChEBI" id="CHEBI:64077"/>
        <dbReference type="EC" id="5.1.99.6"/>
    </reaction>
</comment>
<dbReference type="InterPro" id="IPR017953">
    <property type="entry name" value="Carbohydrate_kinase_pred_CS"/>
</dbReference>
<comment type="catalytic activity">
    <reaction evidence="10">
        <text>(6S)-NADPHX + ADP = AMP + phosphate + NADPH + H(+)</text>
        <dbReference type="Rhea" id="RHEA:32235"/>
        <dbReference type="ChEBI" id="CHEBI:15378"/>
        <dbReference type="ChEBI" id="CHEBI:43474"/>
        <dbReference type="ChEBI" id="CHEBI:57783"/>
        <dbReference type="ChEBI" id="CHEBI:64076"/>
        <dbReference type="ChEBI" id="CHEBI:456215"/>
        <dbReference type="ChEBI" id="CHEBI:456216"/>
        <dbReference type="EC" id="4.2.1.136"/>
    </reaction>
</comment>
<dbReference type="PANTHER" id="PTHR12592:SF0">
    <property type="entry name" value="ATP-DEPENDENT (S)-NAD(P)H-HYDRATE DEHYDRATASE"/>
    <property type="match status" value="1"/>
</dbReference>
<feature type="compositionally biased region" description="Polar residues" evidence="14">
    <location>
        <begin position="1248"/>
        <end position="1259"/>
    </location>
</feature>
<dbReference type="PROSITE" id="PS51385">
    <property type="entry name" value="YJEF_N"/>
    <property type="match status" value="1"/>
</dbReference>
<evidence type="ECO:0000313" key="19">
    <source>
        <dbReference type="Proteomes" id="UP000591131"/>
    </source>
</evidence>
<dbReference type="GO" id="GO:0052855">
    <property type="term" value="F:ADP-dependent NAD(P)H-hydrate dehydratase activity"/>
    <property type="evidence" value="ECO:0007669"/>
    <property type="project" value="UniProtKB-EC"/>
</dbReference>
<keyword evidence="4 11" id="KW-0067">ATP-binding</keyword>
<feature type="region of interest" description="Disordered" evidence="14">
    <location>
        <begin position="1475"/>
        <end position="1503"/>
    </location>
</feature>
<dbReference type="HAMAP" id="MF_01966">
    <property type="entry name" value="NADHX_epimerase"/>
    <property type="match status" value="1"/>
</dbReference>
<keyword evidence="13" id="KW-0175">Coiled coil</keyword>
<dbReference type="Proteomes" id="UP000591131">
    <property type="component" value="Unassembled WGS sequence"/>
</dbReference>
<dbReference type="OrthoDB" id="10064708at2759"/>
<sequence>MNRLLAVSSMVSSSISALTTAAVKGGAAMASAAAAPPMKVSTCEQMRRCDKGATDKYSIPSALLMENAGITSYRCLTELLPDHQVTPQTKVLVVCGPGNNGGDGFVVARYVHSNGGQARVILLNGREKYHGDANTNLNIVDCIPGIPVEIATTEEAITAAVDWAEVLVDGIFGTGLGRPVDPSSPFGIAIAAINRARKPVMSLDIPSGINGDSGRIMGPQAVHATSTATFGLVKVGNLVYPGREMCGDLTVTHIGYPPELYADLDTYVNYFPPLPERNPAGHKGSFGKALFLSGAEGYYGAPMLSSNSFLKAGGGYSRLATVKEVIPVIAAEAPSVVFHQLESTDIGSICSGNYNRVFSLAQEMSDMLVLGPGMSTNGDTARLVRQLVLTLDKPLVIDGDGITAISIPPVDSTDIFTSATQLLQERHRKGLPPVVLTPHLAELSRLTGITMKELTDGSHSLLEVGRQLAQDTNSVVVVKVATSMVCEPSGRVRMNLSGNSGMGTAGSGDVLSGIIPAMYSAYGHDVSSLGDAVAAAVFVHGVAGDIAAIRLGGEDGLTAPDIMNAVPEAVSYTRGGEAFKKYAPQLENVRDSVDGMEQPRDQPPPLLALSPAKPSSTEEEEKELPPSLVAVDRRIKEVTEEICRLERERSLGVRLPAEELAMAKVEITKPLPMRSLSEADLVIRRAKKAQPDEKVVAKKALLQRIEQEVGEEINRQRSEELEKGIELRARYTGKSKLWEIAVPRLRDEQWNEPGPIRRQMEEELTVVEFQMFNEGIIESSCQWRTKDEAGQNRNEVHTAILLLMGKPHSNQSYQEVCRHALLGVLSGVISVTTSALPGRDGSSNGGAVYATVITRRALTEGYKKSLVRALAPHGLQALVLSVDCLKNLVLSQGGPMEGERGGGGAVGSKKKKKGKRGKRGKNRKAKPLPYITEAPRAPEGKDGEVEEDCSEENIPALANIEMEPPVDGPIEECPSETALDACPSPPLKEATSSSHCDHFYISTPSDSEATGPGLEAVDDDDDDDEEDELVDAVGTWLGVDSFDGEQHEDGEYLDQHGSPRARNAAAAMTFFNSAATAFGFSRALGLHEKFAGVVDIVDDNARDGGLNTGRLDPRRQKSEDPAMLGGCELTNLRESDKNRVATLVATLAQQKRRADAEEKARAKAESSAEKAIAEAEKAKETLRRSLQLLNKYHQRAKADLAERARLKACVAMGASGNPRGTSQSQLDRIGQQDTEKPEPPIEPAVTSHAPTGDTSPLTRRTSEASAGHQPTRRRFSEIRPPQTLTGNSPGVSSSDDEVLPEEACCSKTPVAGGSKDGPLNKHQRSLLRRYLQISRDSETVAVLRKFVSNSVEERRPKANGPTPPVETNKATRQPGADELENSAVMRSSISITAHKDGKRVFRLRSPPRFERTEGSSPRINLVDAPKSPERYHKPRSPLTTLTMSPEEKLLSPALGRAEKDSLDIFLRLNKSMGDRLPEAPLPRPGSRQSAPVVDKAENTNNDTSVNLAEVDDVLSALSFADSYSSSHPRMPLVSEHLRYRGMV</sequence>
<feature type="region of interest" description="Disordered" evidence="14">
    <location>
        <begin position="1213"/>
        <end position="1320"/>
    </location>
</feature>
<feature type="binding site" evidence="11">
    <location>
        <begin position="499"/>
        <end position="508"/>
    </location>
    <ligand>
        <name>ATP</name>
        <dbReference type="ChEBI" id="CHEBI:30616"/>
    </ligand>
</feature>
<feature type="region of interest" description="Disordered" evidence="14">
    <location>
        <begin position="1408"/>
        <end position="1439"/>
    </location>
</feature>
<evidence type="ECO:0000256" key="14">
    <source>
        <dbReference type="SAM" id="MobiDB-lite"/>
    </source>
</evidence>
<comment type="catalytic activity">
    <reaction evidence="12">
        <text>(6R)-NADHX = (6S)-NADHX</text>
        <dbReference type="Rhea" id="RHEA:32215"/>
        <dbReference type="ChEBI" id="CHEBI:64074"/>
        <dbReference type="ChEBI" id="CHEBI:64075"/>
        <dbReference type="EC" id="5.1.99.6"/>
    </reaction>
</comment>
<dbReference type="HAMAP" id="MF_01965">
    <property type="entry name" value="NADHX_dehydratase"/>
    <property type="match status" value="1"/>
</dbReference>
<dbReference type="EMBL" id="JAAPAO010000092">
    <property type="protein sequence ID" value="KAF4673052.1"/>
    <property type="molecule type" value="Genomic_DNA"/>
</dbReference>
<evidence type="ECO:0000256" key="6">
    <source>
        <dbReference type="ARBA" id="ARBA00023027"/>
    </source>
</evidence>
<comment type="function">
    <text evidence="11">Catalyzes the dehydration of the S-form of NAD(P)HX at the expense of ATP, which is converted to ADP. Together with NAD(P)HX epimerase, which catalyzes the epimerization of the S- and R-forms, the enzyme allows the repair of both epimers of NAD(P)HX, a damaged form of NAD(P)H that is a result of enzymatic or heat-dependent hydration.</text>
</comment>
<feature type="binding site" evidence="12">
    <location>
        <begin position="173"/>
        <end position="179"/>
    </location>
    <ligand>
        <name>(6S)-NADPHX</name>
        <dbReference type="ChEBI" id="CHEBI:64076"/>
    </ligand>
</feature>
<keyword evidence="11" id="KW-0597">Phosphoprotein</keyword>
<comment type="similarity">
    <text evidence="1">In the N-terminal section; belongs to the NnrE/AIBP family.</text>
</comment>
<evidence type="ECO:0000256" key="13">
    <source>
        <dbReference type="SAM" id="Coils"/>
    </source>
</evidence>
<dbReference type="GO" id="GO:0046496">
    <property type="term" value="P:nicotinamide nucleotide metabolic process"/>
    <property type="evidence" value="ECO:0007669"/>
    <property type="project" value="UniProtKB-UniRule"/>
</dbReference>
<feature type="binding site" evidence="11">
    <location>
        <begin position="439"/>
        <end position="445"/>
    </location>
    <ligand>
        <name>(6S)-NADPHX</name>
        <dbReference type="ChEBI" id="CHEBI:64076"/>
    </ligand>
</feature>
<evidence type="ECO:0000256" key="15">
    <source>
        <dbReference type="SAM" id="SignalP"/>
    </source>
</evidence>
<feature type="region of interest" description="Disordered" evidence="14">
    <location>
        <begin position="1003"/>
        <end position="1025"/>
    </location>
</feature>
<feature type="chain" id="PRO_5029695138" description="Multifunctional fusion protein" evidence="15">
    <location>
        <begin position="18"/>
        <end position="1543"/>
    </location>
</feature>
<dbReference type="Pfam" id="PF01256">
    <property type="entry name" value="Carb_kinase"/>
    <property type="match status" value="1"/>
</dbReference>
<keyword evidence="6 11" id="KW-0520">NAD</keyword>
<evidence type="ECO:0000256" key="10">
    <source>
        <dbReference type="ARBA" id="ARBA00049209"/>
    </source>
</evidence>
<comment type="similarity">
    <text evidence="12">Belongs to the NnrE/AIBP family.</text>
</comment>
<keyword evidence="15" id="KW-0732">Signal</keyword>
<evidence type="ECO:0000256" key="11">
    <source>
        <dbReference type="HAMAP-Rule" id="MF_03157"/>
    </source>
</evidence>
<dbReference type="GO" id="GO:0005524">
    <property type="term" value="F:ATP binding"/>
    <property type="evidence" value="ECO:0007669"/>
    <property type="project" value="UniProtKB-KW"/>
</dbReference>
<dbReference type="NCBIfam" id="TIGR00196">
    <property type="entry name" value="yjeF_cterm"/>
    <property type="match status" value="1"/>
</dbReference>
<evidence type="ECO:0000256" key="4">
    <source>
        <dbReference type="ARBA" id="ARBA00022840"/>
    </source>
</evidence>
<evidence type="ECO:0000256" key="12">
    <source>
        <dbReference type="HAMAP-Rule" id="MF_03159"/>
    </source>
</evidence>
<dbReference type="GO" id="GO:0047453">
    <property type="term" value="F:ATP-dependent NAD(P)H-hydrate dehydratase activity"/>
    <property type="evidence" value="ECO:0007669"/>
    <property type="project" value="UniProtKB-UniRule"/>
</dbReference>
<keyword evidence="12" id="KW-0630">Potassium</keyword>
<feature type="compositionally biased region" description="Basic residues" evidence="14">
    <location>
        <begin position="908"/>
        <end position="926"/>
    </location>
</feature>
<keyword evidence="12" id="KW-0413">Isomerase</keyword>
<dbReference type="PROSITE" id="PS01050">
    <property type="entry name" value="YJEF_C_2"/>
    <property type="match status" value="1"/>
</dbReference>
<organism evidence="18 19">
    <name type="scientific">Perkinsus chesapeaki</name>
    <name type="common">Clam parasite</name>
    <name type="synonym">Perkinsus andrewsi</name>
    <dbReference type="NCBI Taxonomy" id="330153"/>
    <lineage>
        <taxon>Eukaryota</taxon>
        <taxon>Sar</taxon>
        <taxon>Alveolata</taxon>
        <taxon>Perkinsozoa</taxon>
        <taxon>Perkinsea</taxon>
        <taxon>Perkinsida</taxon>
        <taxon>Perkinsidae</taxon>
        <taxon>Perkinsus</taxon>
    </lineage>
</organism>
<evidence type="ECO:0000256" key="7">
    <source>
        <dbReference type="ARBA" id="ARBA00023239"/>
    </source>
</evidence>
<feature type="binding site" evidence="12">
    <location>
        <position position="100"/>
    </location>
    <ligand>
        <name>K(+)</name>
        <dbReference type="ChEBI" id="CHEBI:29103"/>
    </ligand>
</feature>
<comment type="catalytic activity">
    <reaction evidence="9">
        <text>(6S)-NADHX + ADP = AMP + phosphate + NADH + H(+)</text>
        <dbReference type="Rhea" id="RHEA:32223"/>
        <dbReference type="ChEBI" id="CHEBI:15378"/>
        <dbReference type="ChEBI" id="CHEBI:43474"/>
        <dbReference type="ChEBI" id="CHEBI:57945"/>
        <dbReference type="ChEBI" id="CHEBI:64074"/>
        <dbReference type="ChEBI" id="CHEBI:456215"/>
        <dbReference type="ChEBI" id="CHEBI:456216"/>
        <dbReference type="EC" id="4.2.1.136"/>
    </reaction>
</comment>
<feature type="binding site" evidence="11">
    <location>
        <position position="509"/>
    </location>
    <ligand>
        <name>(6S)-NADPHX</name>
        <dbReference type="ChEBI" id="CHEBI:64076"/>
    </ligand>
</feature>
<evidence type="ECO:0000256" key="5">
    <source>
        <dbReference type="ARBA" id="ARBA00022857"/>
    </source>
</evidence>
<evidence type="ECO:0000259" key="16">
    <source>
        <dbReference type="PROSITE" id="PS51383"/>
    </source>
</evidence>
<comment type="caution">
    <text evidence="12">Lacks conserved residue(s) required for the propagation of feature annotation.</text>
</comment>
<dbReference type="CDD" id="cd01171">
    <property type="entry name" value="YXKO-related"/>
    <property type="match status" value="1"/>
</dbReference>
<dbReference type="InterPro" id="IPR004443">
    <property type="entry name" value="YjeF_N_dom"/>
</dbReference>
<reference evidence="18 19" key="1">
    <citation type="submission" date="2020-04" db="EMBL/GenBank/DDBJ databases">
        <title>Perkinsus chesapeaki whole genome sequence.</title>
        <authorList>
            <person name="Bogema D.R."/>
        </authorList>
    </citation>
    <scope>NUCLEOTIDE SEQUENCE [LARGE SCALE GENOMIC DNA]</scope>
    <source>
        <strain evidence="18">ATCC PRA-425</strain>
    </source>
</reference>
<comment type="caution">
    <text evidence="18">The sequence shown here is derived from an EMBL/GenBank/DDBJ whole genome shotgun (WGS) entry which is preliminary data.</text>
</comment>
<dbReference type="InterPro" id="IPR000631">
    <property type="entry name" value="CARKD"/>
</dbReference>
<dbReference type="EC" id="4.2.1.93" evidence="11"/>
<protein>
    <recommendedName>
        <fullName evidence="11 12">Multifunctional fusion protein</fullName>
    </recommendedName>
    <domain>
        <recommendedName>
            <fullName evidence="11">ATP-dependent (S)-NAD(P)H-hydrate dehydratase</fullName>
            <ecNumber evidence="11">4.2.1.93</ecNumber>
        </recommendedName>
        <alternativeName>
            <fullName evidence="11">ATP-dependent NAD(P)HX dehydratase</fullName>
        </alternativeName>
    </domain>
    <domain>
        <recommendedName>
            <fullName evidence="12">NAD(P)H-hydrate epimerase</fullName>
            <ecNumber evidence="12">5.1.99.6</ecNumber>
        </recommendedName>
        <alternativeName>
            <fullName evidence="12">NAD(P)HX epimerase</fullName>
        </alternativeName>
    </domain>
</protein>
<dbReference type="PANTHER" id="PTHR12592">
    <property type="entry name" value="ATP-DEPENDENT (S)-NAD(P)H-HYDRATE DEHYDRATASE FAMILY MEMBER"/>
    <property type="match status" value="1"/>
</dbReference>
<feature type="region of interest" description="Disordered" evidence="14">
    <location>
        <begin position="1351"/>
        <end position="1379"/>
    </location>
</feature>
<dbReference type="Gene3D" id="3.40.1190.20">
    <property type="match status" value="1"/>
</dbReference>
<feature type="signal peptide" evidence="15">
    <location>
        <begin position="1"/>
        <end position="17"/>
    </location>
</feature>
<comment type="catalytic activity">
    <reaction evidence="11">
        <text>(6S)-NADPHX + ATP = ADP + phosphate + NADPH + H(+)</text>
        <dbReference type="Rhea" id="RHEA:32231"/>
        <dbReference type="ChEBI" id="CHEBI:15378"/>
        <dbReference type="ChEBI" id="CHEBI:30616"/>
        <dbReference type="ChEBI" id="CHEBI:43474"/>
        <dbReference type="ChEBI" id="CHEBI:57783"/>
        <dbReference type="ChEBI" id="CHEBI:64076"/>
        <dbReference type="ChEBI" id="CHEBI:456216"/>
        <dbReference type="EC" id="4.2.1.93"/>
    </reaction>
</comment>
<comment type="similarity">
    <text evidence="2">In the C-terminal section; belongs to the NnrD/CARKD family.</text>
</comment>
<feature type="binding site" evidence="12">
    <location>
        <position position="204"/>
    </location>
    <ligand>
        <name>(6S)-NADPHX</name>
        <dbReference type="ChEBI" id="CHEBI:64076"/>
    </ligand>
</feature>
<feature type="binding site" evidence="11">
    <location>
        <position position="373"/>
    </location>
    <ligand>
        <name>(6S)-NADPHX</name>
        <dbReference type="ChEBI" id="CHEBI:64076"/>
    </ligand>
</feature>
<feature type="binding site" evidence="11">
    <location>
        <begin position="479"/>
        <end position="483"/>
    </location>
    <ligand>
        <name>ATP</name>
        <dbReference type="ChEBI" id="CHEBI:30616"/>
    </ligand>
</feature>
<keyword evidence="12" id="KW-0479">Metal-binding</keyword>
<evidence type="ECO:0000256" key="8">
    <source>
        <dbReference type="ARBA" id="ARBA00025153"/>
    </source>
</evidence>
<proteinExistence type="inferred from homology"/>
<evidence type="ECO:0000256" key="3">
    <source>
        <dbReference type="ARBA" id="ARBA00022741"/>
    </source>
</evidence>
<dbReference type="GO" id="GO:0046872">
    <property type="term" value="F:metal ion binding"/>
    <property type="evidence" value="ECO:0007669"/>
    <property type="project" value="UniProtKB-KW"/>
</dbReference>
<name>A0A7J6MNA0_PERCH</name>
<dbReference type="InterPro" id="IPR029056">
    <property type="entry name" value="Ribokinase-like"/>
</dbReference>
<keyword evidence="3 11" id="KW-0547">Nucleotide-binding</keyword>
<dbReference type="SUPFAM" id="SSF53613">
    <property type="entry name" value="Ribokinase-like"/>
    <property type="match status" value="1"/>
</dbReference>
<feature type="binding site" evidence="12">
    <location>
        <position position="169"/>
    </location>
    <ligand>
        <name>K(+)</name>
        <dbReference type="ChEBI" id="CHEBI:29103"/>
    </ligand>
</feature>
<keyword evidence="7 11" id="KW-0456">Lyase</keyword>
<feature type="region of interest" description="Disordered" evidence="14">
    <location>
        <begin position="593"/>
        <end position="625"/>
    </location>
</feature>
<keyword evidence="19" id="KW-1185">Reference proteome</keyword>
<comment type="function">
    <text evidence="12">Catalyzes the epimerization of the S- and R-forms of NAD(P)HX, a damaged form of NAD(P)H that is a result of enzymatic or heat-dependent hydration. This is a prerequisite for the S-specific NAD(P)H-hydrate dehydratase to allow the repair of both epimers of NAD(P)HX.</text>
</comment>
<evidence type="ECO:0000256" key="9">
    <source>
        <dbReference type="ARBA" id="ARBA00048238"/>
    </source>
</evidence>
<evidence type="ECO:0000256" key="1">
    <source>
        <dbReference type="ARBA" id="ARBA00006001"/>
    </source>
</evidence>
<feature type="domain" description="YjeF C-terminal" evidence="16">
    <location>
        <begin position="266"/>
        <end position="573"/>
    </location>
</feature>
<comment type="similarity">
    <text evidence="11">Belongs to the NnrD/CARKD family.</text>
</comment>
<evidence type="ECO:0000259" key="17">
    <source>
        <dbReference type="PROSITE" id="PS51385"/>
    </source>
</evidence>
<dbReference type="GO" id="GO:0052856">
    <property type="term" value="F:NAD(P)HX epimerase activity"/>
    <property type="evidence" value="ECO:0007669"/>
    <property type="project" value="UniProtKB-UniRule"/>
</dbReference>
<comment type="cofactor">
    <cofactor evidence="12">
        <name>K(+)</name>
        <dbReference type="ChEBI" id="CHEBI:29103"/>
    </cofactor>
    <text evidence="12">Binds 1 potassium ion per subunit.</text>
</comment>
<dbReference type="PROSITE" id="PS51383">
    <property type="entry name" value="YJEF_C_3"/>
    <property type="match status" value="1"/>
</dbReference>
<gene>
    <name evidence="18" type="ORF">FOL47_011061</name>
</gene>
<feature type="compositionally biased region" description="Acidic residues" evidence="14">
    <location>
        <begin position="1016"/>
        <end position="1025"/>
    </location>
</feature>
<keyword evidence="5" id="KW-0521">NADP</keyword>
<dbReference type="Pfam" id="PF03853">
    <property type="entry name" value="YjeF_N"/>
    <property type="match status" value="1"/>
</dbReference>
<feature type="region of interest" description="Disordered" evidence="14">
    <location>
        <begin position="893"/>
        <end position="947"/>
    </location>
</feature>
<feature type="binding site" evidence="12">
    <location>
        <begin position="99"/>
        <end position="103"/>
    </location>
    <ligand>
        <name>(6S)-NADPHX</name>
        <dbReference type="ChEBI" id="CHEBI:64076"/>
    </ligand>
</feature>
<comment type="cofactor">
    <cofactor evidence="11">
        <name>Mg(2+)</name>
        <dbReference type="ChEBI" id="CHEBI:18420"/>
    </cofactor>
</comment>
<evidence type="ECO:0000313" key="18">
    <source>
        <dbReference type="EMBL" id="KAF4673052.1"/>
    </source>
</evidence>
<feature type="domain" description="YjeF N-terminal" evidence="17">
    <location>
        <begin position="46"/>
        <end position="262"/>
    </location>
</feature>
<comment type="catalytic activity">
    <reaction evidence="11">
        <text>(6S)-NADHX + ATP = ADP + phosphate + NADH + H(+)</text>
        <dbReference type="Rhea" id="RHEA:19017"/>
        <dbReference type="ChEBI" id="CHEBI:15378"/>
        <dbReference type="ChEBI" id="CHEBI:30616"/>
        <dbReference type="ChEBI" id="CHEBI:43474"/>
        <dbReference type="ChEBI" id="CHEBI:57945"/>
        <dbReference type="ChEBI" id="CHEBI:64074"/>
        <dbReference type="ChEBI" id="CHEBI:456216"/>
        <dbReference type="EC" id="4.2.1.93"/>
    </reaction>
</comment>